<dbReference type="GO" id="GO:0046872">
    <property type="term" value="F:metal ion binding"/>
    <property type="evidence" value="ECO:0007669"/>
    <property type="project" value="UniProtKB-KW"/>
</dbReference>
<dbReference type="Pfam" id="PF01568">
    <property type="entry name" value="Molydop_binding"/>
    <property type="match status" value="1"/>
</dbReference>
<dbReference type="CDD" id="cd02790">
    <property type="entry name" value="MopB_CT_Formate-Dh_H"/>
    <property type="match status" value="1"/>
</dbReference>
<dbReference type="InterPro" id="IPR050123">
    <property type="entry name" value="Prok_molybdopt-oxidoreductase"/>
</dbReference>
<evidence type="ECO:0000313" key="7">
    <source>
        <dbReference type="EMBL" id="GAF81890.1"/>
    </source>
</evidence>
<keyword evidence="2" id="KW-0560">Oxidoreductase</keyword>
<dbReference type="GO" id="GO:0016020">
    <property type="term" value="C:membrane"/>
    <property type="evidence" value="ECO:0007669"/>
    <property type="project" value="TreeGrafter"/>
</dbReference>
<protein>
    <recommendedName>
        <fullName evidence="8">Formate dehydrogenase subunit alpha</fullName>
    </recommendedName>
</protein>
<evidence type="ECO:0000256" key="2">
    <source>
        <dbReference type="ARBA" id="ARBA00023002"/>
    </source>
</evidence>
<dbReference type="Gene3D" id="3.40.50.740">
    <property type="match status" value="1"/>
</dbReference>
<keyword evidence="4" id="KW-0411">Iron-sulfur</keyword>
<comment type="caution">
    <text evidence="7">The sequence shown here is derived from an EMBL/GenBank/DDBJ whole genome shotgun (WGS) entry which is preliminary data.</text>
</comment>
<dbReference type="GO" id="GO:0022904">
    <property type="term" value="P:respiratory electron transport chain"/>
    <property type="evidence" value="ECO:0007669"/>
    <property type="project" value="TreeGrafter"/>
</dbReference>
<dbReference type="GO" id="GO:0051536">
    <property type="term" value="F:iron-sulfur cluster binding"/>
    <property type="evidence" value="ECO:0007669"/>
    <property type="project" value="UniProtKB-KW"/>
</dbReference>
<evidence type="ECO:0000256" key="4">
    <source>
        <dbReference type="ARBA" id="ARBA00023014"/>
    </source>
</evidence>
<dbReference type="PANTHER" id="PTHR43105:SF14">
    <property type="entry name" value="FORMATE DEHYDROGENASE H"/>
    <property type="match status" value="1"/>
</dbReference>
<dbReference type="Pfam" id="PF00384">
    <property type="entry name" value="Molybdopterin"/>
    <property type="match status" value="1"/>
</dbReference>
<dbReference type="GO" id="GO:0043546">
    <property type="term" value="F:molybdopterin cofactor binding"/>
    <property type="evidence" value="ECO:0007669"/>
    <property type="project" value="InterPro"/>
</dbReference>
<reference evidence="7" key="1">
    <citation type="journal article" date="2014" name="Front. Microbiol.">
        <title>High frequency of phylogenetically diverse reductive dehalogenase-homologous genes in deep subseafloor sedimentary metagenomes.</title>
        <authorList>
            <person name="Kawai M."/>
            <person name="Futagami T."/>
            <person name="Toyoda A."/>
            <person name="Takaki Y."/>
            <person name="Nishi S."/>
            <person name="Hori S."/>
            <person name="Arai W."/>
            <person name="Tsubouchi T."/>
            <person name="Morono Y."/>
            <person name="Uchiyama I."/>
            <person name="Ito T."/>
            <person name="Fujiyama A."/>
            <person name="Inagaki F."/>
            <person name="Takami H."/>
        </authorList>
    </citation>
    <scope>NUCLEOTIDE SEQUENCE</scope>
    <source>
        <strain evidence="7">Expedition CK06-06</strain>
    </source>
</reference>
<dbReference type="InterPro" id="IPR006655">
    <property type="entry name" value="Mopterin_OxRdtase_prok_CS"/>
</dbReference>
<keyword evidence="3" id="KW-0408">Iron</keyword>
<dbReference type="InterPro" id="IPR006656">
    <property type="entry name" value="Mopterin_OxRdtase"/>
</dbReference>
<evidence type="ECO:0000259" key="5">
    <source>
        <dbReference type="Pfam" id="PF00384"/>
    </source>
</evidence>
<evidence type="ECO:0000259" key="6">
    <source>
        <dbReference type="Pfam" id="PF01568"/>
    </source>
</evidence>
<feature type="domain" description="Molybdopterin dinucleotide-binding" evidence="6">
    <location>
        <begin position="216"/>
        <end position="322"/>
    </location>
</feature>
<name>X0U0D2_9ZZZZ</name>
<dbReference type="PANTHER" id="PTHR43105">
    <property type="entry name" value="RESPIRATORY NITRATE REDUCTASE"/>
    <property type="match status" value="1"/>
</dbReference>
<dbReference type="SUPFAM" id="SSF53706">
    <property type="entry name" value="Formate dehydrogenase/DMSO reductase, domains 1-3"/>
    <property type="match status" value="1"/>
</dbReference>
<dbReference type="GO" id="GO:0003954">
    <property type="term" value="F:NADH dehydrogenase activity"/>
    <property type="evidence" value="ECO:0007669"/>
    <property type="project" value="TreeGrafter"/>
</dbReference>
<dbReference type="EMBL" id="BARS01003373">
    <property type="protein sequence ID" value="GAF81890.1"/>
    <property type="molecule type" value="Genomic_DNA"/>
</dbReference>
<sequence>VGNQQMLSKFETAWGGKLPANPGLTVVEMMNAAEEGKVSAMYIMGENPMISNPDLQHVEASLKKLDFLVVQDIFLSETARLADVVLPAASFAEKDGAFTNTERRVQRIRPAIDPIGESRPDWWITCEIAKRLGGKGFDFAHPGEIFEEIASLTPSYEGISYKRLENGGLQWPCKSQEHPGTPMLHTEQFLTSTGKGQFVSLEYRPPAEIPDDEYPLILTTERSLYHYHTGTMTRRVRGLNILRRQEMVEMNPKDATVLRITDGEMVRVISRRGEVTARAKVTEASPPGVVSMTFHFAESPTNRLTNPALDPVAKIPELKVCAVRIEKVG</sequence>
<dbReference type="InterPro" id="IPR009010">
    <property type="entry name" value="Asp_de-COase-like_dom_sf"/>
</dbReference>
<dbReference type="InterPro" id="IPR006657">
    <property type="entry name" value="MoPterin_dinucl-bd_dom"/>
</dbReference>
<feature type="non-terminal residue" evidence="7">
    <location>
        <position position="1"/>
    </location>
</feature>
<organism evidence="7">
    <name type="scientific">marine sediment metagenome</name>
    <dbReference type="NCBI Taxonomy" id="412755"/>
    <lineage>
        <taxon>unclassified sequences</taxon>
        <taxon>metagenomes</taxon>
        <taxon>ecological metagenomes</taxon>
    </lineage>
</organism>
<dbReference type="Gene3D" id="2.40.40.20">
    <property type="match status" value="1"/>
</dbReference>
<dbReference type="SUPFAM" id="SSF50692">
    <property type="entry name" value="ADC-like"/>
    <property type="match status" value="1"/>
</dbReference>
<dbReference type="PROSITE" id="PS00490">
    <property type="entry name" value="MOLYBDOPTERIN_PROK_2"/>
    <property type="match status" value="1"/>
</dbReference>
<feature type="domain" description="Molybdopterin oxidoreductase" evidence="5">
    <location>
        <begin position="17"/>
        <end position="131"/>
    </location>
</feature>
<proteinExistence type="predicted"/>
<dbReference type="InterPro" id="IPR041925">
    <property type="entry name" value="CT_Formate-Dh_H"/>
</dbReference>
<evidence type="ECO:0000256" key="1">
    <source>
        <dbReference type="ARBA" id="ARBA00022723"/>
    </source>
</evidence>
<dbReference type="AlphaFoldDB" id="X0U0D2"/>
<gene>
    <name evidence="7" type="ORF">S01H1_06542</name>
</gene>
<accession>X0U0D2</accession>
<keyword evidence="1" id="KW-0479">Metal-binding</keyword>
<evidence type="ECO:0008006" key="8">
    <source>
        <dbReference type="Google" id="ProtNLM"/>
    </source>
</evidence>
<evidence type="ECO:0000256" key="3">
    <source>
        <dbReference type="ARBA" id="ARBA00023004"/>
    </source>
</evidence>